<reference evidence="6" key="1">
    <citation type="submission" date="2017-01" db="EMBL/GenBank/DDBJ databases">
        <title>Comparative genomics of anhydrobiosis in the tardigrade Hypsibius dujardini.</title>
        <authorList>
            <person name="Yoshida Y."/>
            <person name="Koutsovoulos G."/>
            <person name="Laetsch D."/>
            <person name="Stevens L."/>
            <person name="Kumar S."/>
            <person name="Horikawa D."/>
            <person name="Ishino K."/>
            <person name="Komine S."/>
            <person name="Tomita M."/>
            <person name="Blaxter M."/>
            <person name="Arakawa K."/>
        </authorList>
    </citation>
    <scope>NUCLEOTIDE SEQUENCE [LARGE SCALE GENOMIC DNA]</scope>
    <source>
        <strain evidence="6">Z151</strain>
    </source>
</reference>
<accession>A0A1W0WAD2</accession>
<dbReference type="SUPFAM" id="SSF52833">
    <property type="entry name" value="Thioredoxin-like"/>
    <property type="match status" value="1"/>
</dbReference>
<evidence type="ECO:0000313" key="5">
    <source>
        <dbReference type="EMBL" id="OQV12186.1"/>
    </source>
</evidence>
<dbReference type="PROSITE" id="PS50405">
    <property type="entry name" value="GST_CTER"/>
    <property type="match status" value="1"/>
</dbReference>
<dbReference type="SUPFAM" id="SSF47616">
    <property type="entry name" value="GST C-terminal domain-like"/>
    <property type="match status" value="1"/>
</dbReference>
<evidence type="ECO:0000259" key="3">
    <source>
        <dbReference type="PROSITE" id="PS50404"/>
    </source>
</evidence>
<keyword evidence="6" id="KW-1185">Reference proteome</keyword>
<feature type="domain" description="GST C-terminal" evidence="4">
    <location>
        <begin position="82"/>
        <end position="212"/>
    </location>
</feature>
<organism evidence="5 6">
    <name type="scientific">Hypsibius exemplaris</name>
    <name type="common">Freshwater tardigrade</name>
    <dbReference type="NCBI Taxonomy" id="2072580"/>
    <lineage>
        <taxon>Eukaryota</taxon>
        <taxon>Metazoa</taxon>
        <taxon>Ecdysozoa</taxon>
        <taxon>Tardigrada</taxon>
        <taxon>Eutardigrada</taxon>
        <taxon>Parachela</taxon>
        <taxon>Hypsibioidea</taxon>
        <taxon>Hypsibiidae</taxon>
        <taxon>Hypsibius</taxon>
    </lineage>
</organism>
<dbReference type="CDD" id="cd03039">
    <property type="entry name" value="GST_N_Sigma_like"/>
    <property type="match status" value="1"/>
</dbReference>
<dbReference type="SFLD" id="SFLDS00019">
    <property type="entry name" value="Glutathione_Transferase_(cytos"/>
    <property type="match status" value="1"/>
</dbReference>
<dbReference type="InterPro" id="IPR004046">
    <property type="entry name" value="GST_C"/>
</dbReference>
<dbReference type="SFLD" id="SFLDG00363">
    <property type="entry name" value="AMPS_(cytGST):_Alpha-__Mu-__Pi"/>
    <property type="match status" value="1"/>
</dbReference>
<dbReference type="CDD" id="cd03192">
    <property type="entry name" value="GST_C_Sigma_like"/>
    <property type="match status" value="1"/>
</dbReference>
<dbReference type="OrthoDB" id="414243at2759"/>
<evidence type="ECO:0000256" key="1">
    <source>
        <dbReference type="ARBA" id="ARBA00012452"/>
    </source>
</evidence>
<name>A0A1W0WAD2_HYPEX</name>
<dbReference type="Proteomes" id="UP000192578">
    <property type="component" value="Unassembled WGS sequence"/>
</dbReference>
<dbReference type="InterPro" id="IPR004045">
    <property type="entry name" value="Glutathione_S-Trfase_N"/>
</dbReference>
<dbReference type="InterPro" id="IPR036282">
    <property type="entry name" value="Glutathione-S-Trfase_C_sf"/>
</dbReference>
<gene>
    <name evidence="5" type="ORF">BV898_13528</name>
</gene>
<dbReference type="SFLD" id="SFLDG01205">
    <property type="entry name" value="AMPS.1"/>
    <property type="match status" value="1"/>
</dbReference>
<dbReference type="PROSITE" id="PS50404">
    <property type="entry name" value="GST_NTER"/>
    <property type="match status" value="1"/>
</dbReference>
<dbReference type="PANTHER" id="PTHR11571:SF150">
    <property type="entry name" value="GLUTATHIONE S-TRANSFERASE"/>
    <property type="match status" value="1"/>
</dbReference>
<protein>
    <recommendedName>
        <fullName evidence="1">glutathione transferase</fullName>
        <ecNumber evidence="1">2.5.1.18</ecNumber>
    </recommendedName>
</protein>
<dbReference type="InterPro" id="IPR040079">
    <property type="entry name" value="Glutathione_S-Trfase"/>
</dbReference>
<comment type="catalytic activity">
    <reaction evidence="2">
        <text>RX + glutathione = an S-substituted glutathione + a halide anion + H(+)</text>
        <dbReference type="Rhea" id="RHEA:16437"/>
        <dbReference type="ChEBI" id="CHEBI:15378"/>
        <dbReference type="ChEBI" id="CHEBI:16042"/>
        <dbReference type="ChEBI" id="CHEBI:17792"/>
        <dbReference type="ChEBI" id="CHEBI:57925"/>
        <dbReference type="ChEBI" id="CHEBI:90779"/>
        <dbReference type="EC" id="2.5.1.18"/>
    </reaction>
</comment>
<dbReference type="InterPro" id="IPR036249">
    <property type="entry name" value="Thioredoxin-like_sf"/>
</dbReference>
<dbReference type="Gene3D" id="3.40.30.10">
    <property type="entry name" value="Glutaredoxin"/>
    <property type="match status" value="1"/>
</dbReference>
<dbReference type="GO" id="GO:0004602">
    <property type="term" value="F:glutathione peroxidase activity"/>
    <property type="evidence" value="ECO:0007669"/>
    <property type="project" value="UniProtKB-ARBA"/>
</dbReference>
<dbReference type="FunFam" id="3.40.30.10:FF:000035">
    <property type="entry name" value="hematopoietic prostaglandin D synthase"/>
    <property type="match status" value="1"/>
</dbReference>
<proteinExistence type="predicted"/>
<dbReference type="GO" id="GO:0006749">
    <property type="term" value="P:glutathione metabolic process"/>
    <property type="evidence" value="ECO:0007669"/>
    <property type="project" value="TreeGrafter"/>
</dbReference>
<dbReference type="AlphaFoldDB" id="A0A1W0WAD2"/>
<dbReference type="Gene3D" id="1.20.1050.10">
    <property type="match status" value="1"/>
</dbReference>
<dbReference type="Pfam" id="PF02798">
    <property type="entry name" value="GST_N"/>
    <property type="match status" value="1"/>
</dbReference>
<sequence length="212" mass="24240">MAVRYKLYYFDAQGRGELVRLILHAVGEEFEDIRVHQALWEQLKPSTPLHTLPVLEIDGKQLAQSSAIARYLAGVFDLGGRNNLEKALVDSAAELIDEILSDALKIIFEHDKRRKAKALKQFVTVTLPQKLARLEEFKLAHGKGYGYIFGNDLTYADLAAHNAFDQIVSGSIVEREVLEQYSYPAELRRRIFDGEPRISRYIKHRNQMLKSL</sequence>
<dbReference type="InterPro" id="IPR050213">
    <property type="entry name" value="GST_superfamily"/>
</dbReference>
<dbReference type="InterPro" id="IPR010987">
    <property type="entry name" value="Glutathione-S-Trfase_C-like"/>
</dbReference>
<evidence type="ECO:0000259" key="4">
    <source>
        <dbReference type="PROSITE" id="PS50405"/>
    </source>
</evidence>
<dbReference type="PANTHER" id="PTHR11571">
    <property type="entry name" value="GLUTATHIONE S-TRANSFERASE"/>
    <property type="match status" value="1"/>
</dbReference>
<dbReference type="EC" id="2.5.1.18" evidence="1"/>
<dbReference type="Pfam" id="PF14497">
    <property type="entry name" value="GST_C_3"/>
    <property type="match status" value="1"/>
</dbReference>
<evidence type="ECO:0000256" key="2">
    <source>
        <dbReference type="ARBA" id="ARBA00047960"/>
    </source>
</evidence>
<feature type="domain" description="GST N-terminal" evidence="3">
    <location>
        <begin position="3"/>
        <end position="80"/>
    </location>
</feature>
<dbReference type="GO" id="GO:0004364">
    <property type="term" value="F:glutathione transferase activity"/>
    <property type="evidence" value="ECO:0007669"/>
    <property type="project" value="UniProtKB-EC"/>
</dbReference>
<dbReference type="EMBL" id="MTYJ01000151">
    <property type="protein sequence ID" value="OQV12186.1"/>
    <property type="molecule type" value="Genomic_DNA"/>
</dbReference>
<evidence type="ECO:0000313" key="6">
    <source>
        <dbReference type="Proteomes" id="UP000192578"/>
    </source>
</evidence>
<comment type="caution">
    <text evidence="5">The sequence shown here is derived from an EMBL/GenBank/DDBJ whole genome shotgun (WGS) entry which is preliminary data.</text>
</comment>